<evidence type="ECO:0000256" key="2">
    <source>
        <dbReference type="PIRNR" id="PIRNR006276"/>
    </source>
</evidence>
<keyword evidence="2" id="KW-0963">Cytoplasm</keyword>
<dbReference type="PIRSF" id="PIRSF006276">
    <property type="entry name" value="UspA"/>
    <property type="match status" value="1"/>
</dbReference>
<dbReference type="Pfam" id="PF00582">
    <property type="entry name" value="Usp"/>
    <property type="match status" value="1"/>
</dbReference>
<proteinExistence type="inferred from homology"/>
<dbReference type="PANTHER" id="PTHR46268">
    <property type="entry name" value="STRESS RESPONSE PROTEIN NHAX"/>
    <property type="match status" value="1"/>
</dbReference>
<dbReference type="InterPro" id="IPR006015">
    <property type="entry name" value="Universal_stress_UspA"/>
</dbReference>
<comment type="caution">
    <text evidence="4">The sequence shown here is derived from an EMBL/GenBank/DDBJ whole genome shotgun (WGS) entry which is preliminary data.</text>
</comment>
<evidence type="ECO:0000313" key="4">
    <source>
        <dbReference type="EMBL" id="RKG38768.1"/>
    </source>
</evidence>
<sequence length="147" mass="15837">MSYQHILVPVDGSDISYSAIKHATEIAKAFGSKVTAISVVSEDPFAAADFYYTSAILKDYVTEAVKNAEESLVKAQQIAQQQGLSINTQVVKNAVSAETVVTTAEELKADLIVIGSHGRKGFQKFFLGSFAQDVLGQTELPILIVKQ</sequence>
<dbReference type="InterPro" id="IPR014729">
    <property type="entry name" value="Rossmann-like_a/b/a_fold"/>
</dbReference>
<gene>
    <name evidence="4" type="ORF">D7V20_07115</name>
</gene>
<evidence type="ECO:0000256" key="1">
    <source>
        <dbReference type="ARBA" id="ARBA00008791"/>
    </source>
</evidence>
<name>A0A3A8EX75_9GAMM</name>
<evidence type="ECO:0000313" key="5">
    <source>
        <dbReference type="Proteomes" id="UP000280405"/>
    </source>
</evidence>
<dbReference type="CDD" id="cd00293">
    <property type="entry name" value="USP-like"/>
    <property type="match status" value="1"/>
</dbReference>
<keyword evidence="5" id="KW-1185">Reference proteome</keyword>
<comment type="subcellular location">
    <subcellularLocation>
        <location evidence="2">Cytoplasm</location>
    </subcellularLocation>
</comment>
<dbReference type="AlphaFoldDB" id="A0A3A8EX75"/>
<accession>A0A3A8EX75</accession>
<dbReference type="GO" id="GO:0005737">
    <property type="term" value="C:cytoplasm"/>
    <property type="evidence" value="ECO:0007669"/>
    <property type="project" value="UniProtKB-SubCell"/>
</dbReference>
<feature type="domain" description="UspA" evidence="3">
    <location>
        <begin position="3"/>
        <end position="146"/>
    </location>
</feature>
<organism evidence="4 5">
    <name type="scientific">Acinetobacter rongchengensis</name>
    <dbReference type="NCBI Taxonomy" id="2419601"/>
    <lineage>
        <taxon>Bacteria</taxon>
        <taxon>Pseudomonadati</taxon>
        <taxon>Pseudomonadota</taxon>
        <taxon>Gammaproteobacteria</taxon>
        <taxon>Moraxellales</taxon>
        <taxon>Moraxellaceae</taxon>
        <taxon>Acinetobacter</taxon>
    </lineage>
</organism>
<dbReference type="RefSeq" id="WP_120383615.1">
    <property type="nucleotide sequence ID" value="NZ_RAXT01000009.1"/>
</dbReference>
<dbReference type="OrthoDB" id="9792500at2"/>
<reference evidence="4 5" key="1">
    <citation type="submission" date="2018-09" db="EMBL/GenBank/DDBJ databases">
        <title>The draft genome of Acinetobacter spp. strains.</title>
        <authorList>
            <person name="Qin J."/>
            <person name="Feng Y."/>
            <person name="Zong Z."/>
        </authorList>
    </citation>
    <scope>NUCLEOTIDE SEQUENCE [LARGE SCALE GENOMIC DNA]</scope>
    <source>
        <strain evidence="4 5">WCHAc060115</strain>
    </source>
</reference>
<dbReference type="Gene3D" id="3.40.50.620">
    <property type="entry name" value="HUPs"/>
    <property type="match status" value="1"/>
</dbReference>
<dbReference type="InterPro" id="IPR006016">
    <property type="entry name" value="UspA"/>
</dbReference>
<protein>
    <recommendedName>
        <fullName evidence="2">Universal stress protein</fullName>
    </recommendedName>
</protein>
<dbReference type="PANTHER" id="PTHR46268:SF15">
    <property type="entry name" value="UNIVERSAL STRESS PROTEIN HP_0031"/>
    <property type="match status" value="1"/>
</dbReference>
<comment type="similarity">
    <text evidence="1 2">Belongs to the universal stress protein A family.</text>
</comment>
<evidence type="ECO:0000259" key="3">
    <source>
        <dbReference type="Pfam" id="PF00582"/>
    </source>
</evidence>
<dbReference type="Proteomes" id="UP000280405">
    <property type="component" value="Unassembled WGS sequence"/>
</dbReference>
<dbReference type="SUPFAM" id="SSF52402">
    <property type="entry name" value="Adenine nucleotide alpha hydrolases-like"/>
    <property type="match status" value="1"/>
</dbReference>
<dbReference type="PRINTS" id="PR01438">
    <property type="entry name" value="UNVRSLSTRESS"/>
</dbReference>
<dbReference type="EMBL" id="RAXT01000009">
    <property type="protein sequence ID" value="RKG38768.1"/>
    <property type="molecule type" value="Genomic_DNA"/>
</dbReference>